<evidence type="ECO:0000313" key="4">
    <source>
        <dbReference type="EMBL" id="MEW9571357.1"/>
    </source>
</evidence>
<evidence type="ECO:0000256" key="1">
    <source>
        <dbReference type="SAM" id="MobiDB-lite"/>
    </source>
</evidence>
<organism evidence="4 5">
    <name type="scientific">Rhodanobacter lycopersici</name>
    <dbReference type="NCBI Taxonomy" id="3162487"/>
    <lineage>
        <taxon>Bacteria</taxon>
        <taxon>Pseudomonadati</taxon>
        <taxon>Pseudomonadota</taxon>
        <taxon>Gammaproteobacteria</taxon>
        <taxon>Lysobacterales</taxon>
        <taxon>Rhodanobacteraceae</taxon>
        <taxon>Rhodanobacter</taxon>
    </lineage>
</organism>
<dbReference type="EMBL" id="JBFOHK010000001">
    <property type="protein sequence ID" value="MEW9571357.1"/>
    <property type="molecule type" value="Genomic_DNA"/>
</dbReference>
<feature type="domain" description="DUF4097" evidence="3">
    <location>
        <begin position="35"/>
        <end position="296"/>
    </location>
</feature>
<accession>A0ABV3QCC7</accession>
<name>A0ABV3QCC7_9GAMM</name>
<dbReference type="Gene3D" id="2.160.20.120">
    <property type="match status" value="1"/>
</dbReference>
<reference evidence="4 5" key="1">
    <citation type="submission" date="2024-06" db="EMBL/GenBank/DDBJ databases">
        <authorList>
            <person name="Woo H."/>
        </authorList>
    </citation>
    <scope>NUCLEOTIDE SEQUENCE [LARGE SCALE GENOMIC DNA]</scope>
    <source>
        <strain evidence="4 5">Si-c</strain>
    </source>
</reference>
<sequence>MKILRHTPLLLCLCVGQALADTPINLQHAATPTARISVSNVAGEVHITAWDRPVVQVGGQLGDGAKPLTITGSDGSLSINVQAQGGGGWFNWGNDSRMGPTMLDLHVPRGATLDVHVVSAPLVVDGMDGGGITVNTVSGRTRINARTPSLNVDSVSGNIELAGHAAQASLQTVSGDILAPVLGDQAKLQTISGRIQASGGPWRQFTLSTVSGDVQLIGGLAADGKIGIDSMSGNVQLQLPPGTSATVHASSFSGDLRSDFGTAQKSEHGPGSKLDARLGNGSGVIDVQTFSGDLRIRSCDPCDRP</sequence>
<feature type="compositionally biased region" description="Basic and acidic residues" evidence="1">
    <location>
        <begin position="265"/>
        <end position="276"/>
    </location>
</feature>
<gene>
    <name evidence="4" type="ORF">ABQJ54_06320</name>
</gene>
<keyword evidence="2" id="KW-0732">Signal</keyword>
<dbReference type="InterPro" id="IPR025164">
    <property type="entry name" value="Toastrack_DUF4097"/>
</dbReference>
<dbReference type="Pfam" id="PF13349">
    <property type="entry name" value="DUF4097"/>
    <property type="match status" value="1"/>
</dbReference>
<dbReference type="RefSeq" id="WP_367853399.1">
    <property type="nucleotide sequence ID" value="NZ_JBFOHK010000001.1"/>
</dbReference>
<evidence type="ECO:0000313" key="5">
    <source>
        <dbReference type="Proteomes" id="UP001556220"/>
    </source>
</evidence>
<feature type="signal peptide" evidence="2">
    <location>
        <begin position="1"/>
        <end position="20"/>
    </location>
</feature>
<dbReference type="Proteomes" id="UP001556220">
    <property type="component" value="Unassembled WGS sequence"/>
</dbReference>
<evidence type="ECO:0000259" key="3">
    <source>
        <dbReference type="Pfam" id="PF13349"/>
    </source>
</evidence>
<protein>
    <submittedName>
        <fullName evidence="4">DUF4097 domain-containing protein</fullName>
    </submittedName>
</protein>
<feature type="chain" id="PRO_5047104907" evidence="2">
    <location>
        <begin position="21"/>
        <end position="305"/>
    </location>
</feature>
<feature type="region of interest" description="Disordered" evidence="1">
    <location>
        <begin position="259"/>
        <end position="280"/>
    </location>
</feature>
<keyword evidence="5" id="KW-1185">Reference proteome</keyword>
<proteinExistence type="predicted"/>
<evidence type="ECO:0000256" key="2">
    <source>
        <dbReference type="SAM" id="SignalP"/>
    </source>
</evidence>
<comment type="caution">
    <text evidence="4">The sequence shown here is derived from an EMBL/GenBank/DDBJ whole genome shotgun (WGS) entry which is preliminary data.</text>
</comment>